<organism evidence="12 13">
    <name type="scientific">Monosiga brevicollis</name>
    <name type="common">Choanoflagellate</name>
    <dbReference type="NCBI Taxonomy" id="81824"/>
    <lineage>
        <taxon>Eukaryota</taxon>
        <taxon>Choanoflagellata</taxon>
        <taxon>Craspedida</taxon>
        <taxon>Salpingoecidae</taxon>
        <taxon>Monosiga</taxon>
    </lineage>
</organism>
<dbReference type="GeneID" id="5894499"/>
<evidence type="ECO:0000313" key="13">
    <source>
        <dbReference type="Proteomes" id="UP000001357"/>
    </source>
</evidence>
<dbReference type="RefSeq" id="XP_001749205.1">
    <property type="nucleotide sequence ID" value="XM_001749153.1"/>
</dbReference>
<dbReference type="Pfam" id="PF06831">
    <property type="entry name" value="H2TH"/>
    <property type="match status" value="1"/>
</dbReference>
<keyword evidence="8" id="KW-0511">Multifunctional enzyme</keyword>
<dbReference type="InParanoid" id="A9V8S3"/>
<dbReference type="eggNOG" id="ENOG502QWRN">
    <property type="taxonomic scope" value="Eukaryota"/>
</dbReference>
<dbReference type="Proteomes" id="UP000001357">
    <property type="component" value="Unassembled WGS sequence"/>
</dbReference>
<keyword evidence="9" id="KW-0326">Glycosidase</keyword>
<dbReference type="GO" id="GO:0003906">
    <property type="term" value="F:DNA-(apurinic or apyrimidinic site) endonuclease activity"/>
    <property type="evidence" value="ECO:0000318"/>
    <property type="project" value="GO_Central"/>
</dbReference>
<dbReference type="AlphaFoldDB" id="A9V8S3"/>
<evidence type="ECO:0000256" key="6">
    <source>
        <dbReference type="ARBA" id="ARBA00023204"/>
    </source>
</evidence>
<evidence type="ECO:0000256" key="1">
    <source>
        <dbReference type="ARBA" id="ARBA00009409"/>
    </source>
</evidence>
<evidence type="ECO:0000256" key="9">
    <source>
        <dbReference type="ARBA" id="ARBA00023295"/>
    </source>
</evidence>
<dbReference type="GO" id="GO:0140078">
    <property type="term" value="F:class I DNA-(apurinic or apyrimidinic site) endonuclease activity"/>
    <property type="evidence" value="ECO:0007669"/>
    <property type="project" value="UniProtKB-EC"/>
</dbReference>
<dbReference type="Gene3D" id="1.10.8.50">
    <property type="match status" value="1"/>
</dbReference>
<reference evidence="12 13" key="1">
    <citation type="journal article" date="2008" name="Nature">
        <title>The genome of the choanoflagellate Monosiga brevicollis and the origin of metazoans.</title>
        <authorList>
            <consortium name="JGI Sequencing"/>
            <person name="King N."/>
            <person name="Westbrook M.J."/>
            <person name="Young S.L."/>
            <person name="Kuo A."/>
            <person name="Abedin M."/>
            <person name="Chapman J."/>
            <person name="Fairclough S."/>
            <person name="Hellsten U."/>
            <person name="Isogai Y."/>
            <person name="Letunic I."/>
            <person name="Marr M."/>
            <person name="Pincus D."/>
            <person name="Putnam N."/>
            <person name="Rokas A."/>
            <person name="Wright K.J."/>
            <person name="Zuzow R."/>
            <person name="Dirks W."/>
            <person name="Good M."/>
            <person name="Goodstein D."/>
            <person name="Lemons D."/>
            <person name="Li W."/>
            <person name="Lyons J.B."/>
            <person name="Morris A."/>
            <person name="Nichols S."/>
            <person name="Richter D.J."/>
            <person name="Salamov A."/>
            <person name="Bork P."/>
            <person name="Lim W.A."/>
            <person name="Manning G."/>
            <person name="Miller W.T."/>
            <person name="McGinnis W."/>
            <person name="Shapiro H."/>
            <person name="Tjian R."/>
            <person name="Grigoriev I.V."/>
            <person name="Rokhsar D."/>
        </authorList>
    </citation>
    <scope>NUCLEOTIDE SEQUENCE [LARGE SCALE GENOMIC DNA]</scope>
    <source>
        <strain evidence="13">MX1 / ATCC 50154</strain>
    </source>
</reference>
<dbReference type="SUPFAM" id="SSF57716">
    <property type="entry name" value="Glucocorticoid receptor-like (DNA-binding domain)"/>
    <property type="match status" value="1"/>
</dbReference>
<feature type="compositionally biased region" description="Basic residues" evidence="10">
    <location>
        <begin position="495"/>
        <end position="506"/>
    </location>
</feature>
<dbReference type="FunFam" id="3.20.190.10:FF:000007">
    <property type="entry name" value="DNA glycosylase"/>
    <property type="match status" value="1"/>
</dbReference>
<dbReference type="InterPro" id="IPR035937">
    <property type="entry name" value="FPG_N"/>
</dbReference>
<dbReference type="EMBL" id="CH991569">
    <property type="protein sequence ID" value="EDQ86011.1"/>
    <property type="molecule type" value="Genomic_DNA"/>
</dbReference>
<dbReference type="PROSITE" id="PS50800">
    <property type="entry name" value="SAP"/>
    <property type="match status" value="1"/>
</dbReference>
<dbReference type="PANTHER" id="PTHR42697">
    <property type="entry name" value="ENDONUCLEASE 8"/>
    <property type="match status" value="1"/>
</dbReference>
<comment type="similarity">
    <text evidence="1">Belongs to the FPG family.</text>
</comment>
<evidence type="ECO:0000256" key="2">
    <source>
        <dbReference type="ARBA" id="ARBA00012720"/>
    </source>
</evidence>
<evidence type="ECO:0000313" key="12">
    <source>
        <dbReference type="EMBL" id="EDQ86011.1"/>
    </source>
</evidence>
<dbReference type="InterPro" id="IPR003034">
    <property type="entry name" value="SAP_dom"/>
</dbReference>
<evidence type="ECO:0000256" key="10">
    <source>
        <dbReference type="SAM" id="MobiDB-lite"/>
    </source>
</evidence>
<evidence type="ECO:0000256" key="8">
    <source>
        <dbReference type="ARBA" id="ARBA00023268"/>
    </source>
</evidence>
<keyword evidence="13" id="KW-1185">Reference proteome</keyword>
<dbReference type="Gene3D" id="1.10.720.30">
    <property type="entry name" value="SAP domain"/>
    <property type="match status" value="1"/>
</dbReference>
<name>A9V8S3_MONBE</name>
<dbReference type="InterPro" id="IPR012319">
    <property type="entry name" value="FPG_cat"/>
</dbReference>
<feature type="region of interest" description="Disordered" evidence="10">
    <location>
        <begin position="478"/>
        <end position="513"/>
    </location>
</feature>
<keyword evidence="4" id="KW-0378">Hydrolase</keyword>
<feature type="domain" description="SAP" evidence="11">
    <location>
        <begin position="445"/>
        <end position="479"/>
    </location>
</feature>
<evidence type="ECO:0000256" key="5">
    <source>
        <dbReference type="ARBA" id="ARBA00023125"/>
    </source>
</evidence>
<dbReference type="InterPro" id="IPR036361">
    <property type="entry name" value="SAP_dom_sf"/>
</dbReference>
<dbReference type="SMART" id="SM00513">
    <property type="entry name" value="SAP"/>
    <property type="match status" value="1"/>
</dbReference>
<feature type="compositionally biased region" description="Low complexity" evidence="10">
    <location>
        <begin position="481"/>
        <end position="494"/>
    </location>
</feature>
<sequence>MGNKPPVQPTATAKARWWGDSDKKAVLARVNMRELMLLMRSNHMYTLHRGGSVKWKPPAAEGSWVGLPTTIKVKQDAFERRVSSLEPGTKTQGACDETAHGEIYCNNVCIYNMFFQGNRIYFLSYKKRRDNNFFSCDIKCNPNLTSKMTSCHRVAAAHRRRLLKKRFVCTSPNGRFVEGARAIDGQPLSRIEVHGKNLFYFFGPRPEAANVAIVHVHFGMSGRFAVFDLDKAPEPTATTRLRLVNEQAGLVAHLSAMTVRLLDLAGYKAKARELGEDPLRSDAQPSVLWPRVKASRKSIGALLMDQGVGNIYRAEILFKSGVHPEIPAALLEEEQFETIWRHAVLLLQRGFEVGSILTVDPEEARRLGRPKMRRYIYNQKHCGRCRGPVRSWIINARTCYACPTCQPLTEGVSDTVAQVLERAKSPTVFTSHCAPDTLEERRCQPTKLRVAELRAELERLGHAVTGTKAVLVERLTSVMHQQPKTSKAAAASKPASRRRARQKRVKSQSETKAPIAGVAAKLPRPGTAHLKQMRSAAAAARDKRAVGEKQSVEHVADLDQTLAGATVDWTDLHGQDNPGVSLQRELTPNMGDAVVLVTQTGSRRSHRRLFPQADDQPVAAVERQSTVPLIPESGQEAELYVPRRLTRAAAKRAKISLAA</sequence>
<dbReference type="GO" id="GO:0006284">
    <property type="term" value="P:base-excision repair"/>
    <property type="evidence" value="ECO:0000318"/>
    <property type="project" value="GO_Central"/>
</dbReference>
<dbReference type="EC" id="4.2.99.18" evidence="2"/>
<dbReference type="PANTHER" id="PTHR42697:SF1">
    <property type="entry name" value="ENDONUCLEASE 8"/>
    <property type="match status" value="1"/>
</dbReference>
<dbReference type="SUPFAM" id="SSF46946">
    <property type="entry name" value="S13-like H2TH domain"/>
    <property type="match status" value="1"/>
</dbReference>
<dbReference type="SUPFAM" id="SSF81624">
    <property type="entry name" value="N-terminal domain of MutM-like DNA repair proteins"/>
    <property type="match status" value="1"/>
</dbReference>
<evidence type="ECO:0000256" key="3">
    <source>
        <dbReference type="ARBA" id="ARBA00022763"/>
    </source>
</evidence>
<dbReference type="InterPro" id="IPR015886">
    <property type="entry name" value="H2TH_FPG"/>
</dbReference>
<evidence type="ECO:0000256" key="7">
    <source>
        <dbReference type="ARBA" id="ARBA00023239"/>
    </source>
</evidence>
<dbReference type="GO" id="GO:0000703">
    <property type="term" value="F:oxidized pyrimidine nucleobase lesion DNA N-glycosylase activity"/>
    <property type="evidence" value="ECO:0000318"/>
    <property type="project" value="GO_Central"/>
</dbReference>
<dbReference type="OMA" id="RSHCARE"/>
<dbReference type="GO" id="GO:0008270">
    <property type="term" value="F:zinc ion binding"/>
    <property type="evidence" value="ECO:0007669"/>
    <property type="project" value="InterPro"/>
</dbReference>
<dbReference type="STRING" id="81824.A9V8S3"/>
<dbReference type="SMART" id="SM01232">
    <property type="entry name" value="H2TH"/>
    <property type="match status" value="1"/>
</dbReference>
<keyword evidence="6" id="KW-0234">DNA repair</keyword>
<dbReference type="Gene3D" id="3.20.190.10">
    <property type="entry name" value="MutM-like, N-terminal"/>
    <property type="match status" value="1"/>
</dbReference>
<accession>A9V8S3</accession>
<dbReference type="InterPro" id="IPR010979">
    <property type="entry name" value="Ribosomal_uS13-like_H2TH"/>
</dbReference>
<keyword evidence="3" id="KW-0227">DNA damage</keyword>
<evidence type="ECO:0000259" key="11">
    <source>
        <dbReference type="PROSITE" id="PS50800"/>
    </source>
</evidence>
<proteinExistence type="inferred from homology"/>
<dbReference type="GO" id="GO:0003684">
    <property type="term" value="F:damaged DNA binding"/>
    <property type="evidence" value="ECO:0007669"/>
    <property type="project" value="InterPro"/>
</dbReference>
<evidence type="ECO:0000256" key="4">
    <source>
        <dbReference type="ARBA" id="ARBA00022801"/>
    </source>
</evidence>
<protein>
    <recommendedName>
        <fullName evidence="2">DNA-(apurinic or apyrimidinic site) lyase</fullName>
        <ecNumber evidence="2">4.2.99.18</ecNumber>
    </recommendedName>
</protein>
<dbReference type="SUPFAM" id="SSF68906">
    <property type="entry name" value="SAP domain"/>
    <property type="match status" value="1"/>
</dbReference>
<dbReference type="KEGG" id="mbr:MONBRDRAFT_28647"/>
<dbReference type="SMART" id="SM00898">
    <property type="entry name" value="Fapy_DNA_glyco"/>
    <property type="match status" value="1"/>
</dbReference>
<dbReference type="Pfam" id="PF02037">
    <property type="entry name" value="SAP"/>
    <property type="match status" value="1"/>
</dbReference>
<gene>
    <name evidence="12" type="ORF">MONBRDRAFT_28647</name>
</gene>
<keyword evidence="7" id="KW-0456">Lyase</keyword>
<keyword evidence="5" id="KW-0238">DNA-binding</keyword>